<dbReference type="InterPro" id="IPR029068">
    <property type="entry name" value="Glyas_Bleomycin-R_OHBP_Dase"/>
</dbReference>
<feature type="region of interest" description="Disordered" evidence="1">
    <location>
        <begin position="56"/>
        <end position="75"/>
    </location>
</feature>
<dbReference type="Gene3D" id="3.10.180.10">
    <property type="entry name" value="2,3-Dihydroxybiphenyl 1,2-Dioxygenase, domain 1"/>
    <property type="match status" value="1"/>
</dbReference>
<dbReference type="EMBL" id="SLWQ01000012">
    <property type="protein sequence ID" value="TCO36549.1"/>
    <property type="molecule type" value="Genomic_DNA"/>
</dbReference>
<dbReference type="SUPFAM" id="SSF54593">
    <property type="entry name" value="Glyoxalase/Bleomycin resistance protein/Dihydroxybiphenyl dioxygenase"/>
    <property type="match status" value="1"/>
</dbReference>
<comment type="caution">
    <text evidence="2">The sequence shown here is derived from an EMBL/GenBank/DDBJ whole genome shotgun (WGS) entry which is preliminary data.</text>
</comment>
<evidence type="ECO:0000256" key="1">
    <source>
        <dbReference type="SAM" id="MobiDB-lite"/>
    </source>
</evidence>
<sequence>MTRHDHVIDFIEFPAGDVGQLDRGKRFFADVFGWTYRDWGEDDIRIRRQWRRERQQCRSRASTTAPARRDPRDLDTRSRVIAAGGEIRRETFVFPGGRRFHFRDPAGNELAVWSEH</sequence>
<keyword evidence="3" id="KW-1185">Reference proteome</keyword>
<dbReference type="OrthoDB" id="9792323at2"/>
<organism evidence="2 3">
    <name type="scientific">Dokdonella fugitiva</name>
    <dbReference type="NCBI Taxonomy" id="328517"/>
    <lineage>
        <taxon>Bacteria</taxon>
        <taxon>Pseudomonadati</taxon>
        <taxon>Pseudomonadota</taxon>
        <taxon>Gammaproteobacteria</taxon>
        <taxon>Lysobacterales</taxon>
        <taxon>Rhodanobacteraceae</taxon>
        <taxon>Dokdonella</taxon>
    </lineage>
</organism>
<evidence type="ECO:0008006" key="4">
    <source>
        <dbReference type="Google" id="ProtNLM"/>
    </source>
</evidence>
<dbReference type="AlphaFoldDB" id="A0A4R2HZH3"/>
<gene>
    <name evidence="2" type="ORF">EV148_11233</name>
</gene>
<reference evidence="2 3" key="1">
    <citation type="journal article" date="2015" name="Stand. Genomic Sci.">
        <title>Genomic Encyclopedia of Bacterial and Archaeal Type Strains, Phase III: the genomes of soil and plant-associated and newly described type strains.</title>
        <authorList>
            <person name="Whitman W.B."/>
            <person name="Woyke T."/>
            <person name="Klenk H.P."/>
            <person name="Zhou Y."/>
            <person name="Lilburn T.G."/>
            <person name="Beck B.J."/>
            <person name="De Vos P."/>
            <person name="Vandamme P."/>
            <person name="Eisen J.A."/>
            <person name="Garrity G."/>
            <person name="Hugenholtz P."/>
            <person name="Kyrpides N.C."/>
        </authorList>
    </citation>
    <scope>NUCLEOTIDE SEQUENCE [LARGE SCALE GENOMIC DNA]</scope>
    <source>
        <strain evidence="2 3">A3</strain>
    </source>
</reference>
<accession>A0A4R2HZH3</accession>
<protein>
    <recommendedName>
        <fullName evidence="4">VOC domain-containing protein</fullName>
    </recommendedName>
</protein>
<evidence type="ECO:0000313" key="3">
    <source>
        <dbReference type="Proteomes" id="UP000294862"/>
    </source>
</evidence>
<dbReference type="RefSeq" id="WP_131999989.1">
    <property type="nucleotide sequence ID" value="NZ_SLWQ01000012.1"/>
</dbReference>
<dbReference type="Proteomes" id="UP000294862">
    <property type="component" value="Unassembled WGS sequence"/>
</dbReference>
<evidence type="ECO:0000313" key="2">
    <source>
        <dbReference type="EMBL" id="TCO36549.1"/>
    </source>
</evidence>
<name>A0A4R2HZH3_9GAMM</name>
<proteinExistence type="predicted"/>